<proteinExistence type="predicted"/>
<sequence length="150" mass="16013">MFRTAAALRRLQRRRLRGSVPGPPLRGAQLELLHVVEEHPGIGVATAARALRLAPNSVSTLIRQLADLGMLAREPDPDDGRAVRLRLTEAAERRLAAWRAARSRLAAEAMGRLAPADRTALAAALPALRALLSAVEEGPDIAVVPTDDAS</sequence>
<evidence type="ECO:0000313" key="3">
    <source>
        <dbReference type="Proteomes" id="UP000243342"/>
    </source>
</evidence>
<evidence type="ECO:0000259" key="1">
    <source>
        <dbReference type="PROSITE" id="PS50995"/>
    </source>
</evidence>
<dbReference type="EMBL" id="MLCF01000132">
    <property type="protein sequence ID" value="OIV35769.1"/>
    <property type="molecule type" value="Genomic_DNA"/>
</dbReference>
<dbReference type="Pfam" id="PF12802">
    <property type="entry name" value="MarR_2"/>
    <property type="match status" value="1"/>
</dbReference>
<dbReference type="InterPro" id="IPR036388">
    <property type="entry name" value="WH-like_DNA-bd_sf"/>
</dbReference>
<accession>A0A1J7BQP6</accession>
<gene>
    <name evidence="2" type="ORF">BIV57_19975</name>
</gene>
<protein>
    <submittedName>
        <fullName evidence="2">MarR family transcriptional regulator</fullName>
    </submittedName>
</protein>
<reference evidence="2 3" key="1">
    <citation type="submission" date="2016-10" db="EMBL/GenBank/DDBJ databases">
        <title>Genome sequence of Streptomyces gilvigriseus MUSC 26.</title>
        <authorList>
            <person name="Lee L.-H."/>
            <person name="Ser H.-L."/>
        </authorList>
    </citation>
    <scope>NUCLEOTIDE SEQUENCE [LARGE SCALE GENOMIC DNA]</scope>
    <source>
        <strain evidence="2 3">MUSC 26</strain>
    </source>
</reference>
<dbReference type="AlphaFoldDB" id="A0A1J7BQP6"/>
<dbReference type="SMART" id="SM00347">
    <property type="entry name" value="HTH_MARR"/>
    <property type="match status" value="1"/>
</dbReference>
<dbReference type="Gene3D" id="1.10.10.10">
    <property type="entry name" value="Winged helix-like DNA-binding domain superfamily/Winged helix DNA-binding domain"/>
    <property type="match status" value="1"/>
</dbReference>
<dbReference type="SUPFAM" id="SSF46785">
    <property type="entry name" value="Winged helix' DNA-binding domain"/>
    <property type="match status" value="1"/>
</dbReference>
<dbReference type="PANTHER" id="PTHR39515:SF2">
    <property type="entry name" value="HTH-TYPE TRANSCRIPTIONAL REGULATOR RV0880"/>
    <property type="match status" value="1"/>
</dbReference>
<dbReference type="InterPro" id="IPR000835">
    <property type="entry name" value="HTH_MarR-typ"/>
</dbReference>
<dbReference type="GO" id="GO:0003700">
    <property type="term" value="F:DNA-binding transcription factor activity"/>
    <property type="evidence" value="ECO:0007669"/>
    <property type="project" value="InterPro"/>
</dbReference>
<evidence type="ECO:0000313" key="2">
    <source>
        <dbReference type="EMBL" id="OIV35769.1"/>
    </source>
</evidence>
<dbReference type="STRING" id="1428644.BIV57_19975"/>
<dbReference type="InterPro" id="IPR052526">
    <property type="entry name" value="HTH-type_Bedaq_tolerance"/>
</dbReference>
<comment type="caution">
    <text evidence="2">The sequence shown here is derived from an EMBL/GenBank/DDBJ whole genome shotgun (WGS) entry which is preliminary data.</text>
</comment>
<feature type="domain" description="HTH marR-type" evidence="1">
    <location>
        <begin position="1"/>
        <end position="137"/>
    </location>
</feature>
<dbReference type="Proteomes" id="UP000243342">
    <property type="component" value="Unassembled WGS sequence"/>
</dbReference>
<dbReference type="PANTHER" id="PTHR39515">
    <property type="entry name" value="CONSERVED PROTEIN"/>
    <property type="match status" value="1"/>
</dbReference>
<keyword evidence="3" id="KW-1185">Reference proteome</keyword>
<name>A0A1J7BQP6_9ACTN</name>
<organism evidence="2 3">
    <name type="scientific">Mangrovactinospora gilvigrisea</name>
    <dbReference type="NCBI Taxonomy" id="1428644"/>
    <lineage>
        <taxon>Bacteria</taxon>
        <taxon>Bacillati</taxon>
        <taxon>Actinomycetota</taxon>
        <taxon>Actinomycetes</taxon>
        <taxon>Kitasatosporales</taxon>
        <taxon>Streptomycetaceae</taxon>
        <taxon>Mangrovactinospora</taxon>
    </lineage>
</organism>
<dbReference type="InterPro" id="IPR036390">
    <property type="entry name" value="WH_DNA-bd_sf"/>
</dbReference>
<dbReference type="PROSITE" id="PS50995">
    <property type="entry name" value="HTH_MARR_2"/>
    <property type="match status" value="1"/>
</dbReference>